<feature type="domain" description="Leucine-rich repeat-containing N-terminal plant-type" evidence="14">
    <location>
        <begin position="32"/>
        <end position="71"/>
    </location>
</feature>
<keyword evidence="6 13" id="KW-0732">Signal</keyword>
<dbReference type="InterPro" id="IPR046956">
    <property type="entry name" value="RLP23-like"/>
</dbReference>
<evidence type="ECO:0000259" key="14">
    <source>
        <dbReference type="Pfam" id="PF08263"/>
    </source>
</evidence>
<dbReference type="GO" id="GO:0009791">
    <property type="term" value="P:post-embryonic development"/>
    <property type="evidence" value="ECO:0007669"/>
    <property type="project" value="UniProtKB-ARBA"/>
</dbReference>
<evidence type="ECO:0000256" key="13">
    <source>
        <dbReference type="SAM" id="SignalP"/>
    </source>
</evidence>
<dbReference type="Pfam" id="PF00560">
    <property type="entry name" value="LRR_1"/>
    <property type="match status" value="10"/>
</dbReference>
<dbReference type="GeneID" id="111307028"/>
<keyword evidence="9 12" id="KW-0472">Membrane</keyword>
<proteinExistence type="inferred from homology"/>
<evidence type="ECO:0000313" key="16">
    <source>
        <dbReference type="RefSeq" id="XP_022760829.1"/>
    </source>
</evidence>
<dbReference type="InterPro" id="IPR001611">
    <property type="entry name" value="Leu-rich_rpt"/>
</dbReference>
<dbReference type="Proteomes" id="UP000515121">
    <property type="component" value="Unplaced"/>
</dbReference>
<reference evidence="16" key="1">
    <citation type="submission" date="2025-08" db="UniProtKB">
        <authorList>
            <consortium name="RefSeq"/>
        </authorList>
    </citation>
    <scope>IDENTIFICATION</scope>
    <source>
        <tissue evidence="16">Fruit stalk</tissue>
    </source>
</reference>
<keyword evidence="5 12" id="KW-0812">Transmembrane</keyword>
<name>A0A6P6A7C2_DURZI</name>
<evidence type="ECO:0000256" key="1">
    <source>
        <dbReference type="ARBA" id="ARBA00004251"/>
    </source>
</evidence>
<evidence type="ECO:0000256" key="2">
    <source>
        <dbReference type="ARBA" id="ARBA00009592"/>
    </source>
</evidence>
<dbReference type="RefSeq" id="XP_022760829.1">
    <property type="nucleotide sequence ID" value="XM_022905094.1"/>
</dbReference>
<dbReference type="FunFam" id="3.80.10.10:FF:000233">
    <property type="entry name" value="Leucine-rich repeat receptor-like protein kinase TDR"/>
    <property type="match status" value="1"/>
</dbReference>
<evidence type="ECO:0000256" key="3">
    <source>
        <dbReference type="ARBA" id="ARBA00022475"/>
    </source>
</evidence>
<dbReference type="Pfam" id="PF08263">
    <property type="entry name" value="LRRNT_2"/>
    <property type="match status" value="1"/>
</dbReference>
<protein>
    <submittedName>
        <fullName evidence="16">Probable LRR receptor-like serine/threonine-protein kinase At4g36180</fullName>
    </submittedName>
</protein>
<evidence type="ECO:0000256" key="10">
    <source>
        <dbReference type="ARBA" id="ARBA00023170"/>
    </source>
</evidence>
<keyword evidence="3" id="KW-1003">Cell membrane</keyword>
<dbReference type="InterPro" id="IPR003591">
    <property type="entry name" value="Leu-rich_rpt_typical-subtyp"/>
</dbReference>
<evidence type="ECO:0000256" key="12">
    <source>
        <dbReference type="SAM" id="Phobius"/>
    </source>
</evidence>
<evidence type="ECO:0000256" key="11">
    <source>
        <dbReference type="ARBA" id="ARBA00023180"/>
    </source>
</evidence>
<evidence type="ECO:0000256" key="4">
    <source>
        <dbReference type="ARBA" id="ARBA00022614"/>
    </source>
</evidence>
<keyword evidence="8 12" id="KW-1133">Transmembrane helix</keyword>
<dbReference type="OrthoDB" id="1001715at2759"/>
<feature type="transmembrane region" description="Helical" evidence="12">
    <location>
        <begin position="915"/>
        <end position="937"/>
    </location>
</feature>
<feature type="signal peptide" evidence="13">
    <location>
        <begin position="1"/>
        <end position="19"/>
    </location>
</feature>
<dbReference type="KEGG" id="dzi:111307028"/>
<dbReference type="InterPro" id="IPR013210">
    <property type="entry name" value="LRR_N_plant-typ"/>
</dbReference>
<evidence type="ECO:0000313" key="15">
    <source>
        <dbReference type="Proteomes" id="UP000515121"/>
    </source>
</evidence>
<dbReference type="GO" id="GO:0005886">
    <property type="term" value="C:plasma membrane"/>
    <property type="evidence" value="ECO:0007669"/>
    <property type="project" value="UniProtKB-SubCell"/>
</dbReference>
<dbReference type="PANTHER" id="PTHR48063">
    <property type="entry name" value="LRR RECEPTOR-LIKE KINASE"/>
    <property type="match status" value="1"/>
</dbReference>
<evidence type="ECO:0000256" key="8">
    <source>
        <dbReference type="ARBA" id="ARBA00022989"/>
    </source>
</evidence>
<gene>
    <name evidence="16" type="primary">LOC111307028</name>
</gene>
<dbReference type="InterPro" id="IPR032675">
    <property type="entry name" value="LRR_dom_sf"/>
</dbReference>
<evidence type="ECO:0000256" key="6">
    <source>
        <dbReference type="ARBA" id="ARBA00022729"/>
    </source>
</evidence>
<organism evidence="15 16">
    <name type="scientific">Durio zibethinus</name>
    <name type="common">Durian</name>
    <dbReference type="NCBI Taxonomy" id="66656"/>
    <lineage>
        <taxon>Eukaryota</taxon>
        <taxon>Viridiplantae</taxon>
        <taxon>Streptophyta</taxon>
        <taxon>Embryophyta</taxon>
        <taxon>Tracheophyta</taxon>
        <taxon>Spermatophyta</taxon>
        <taxon>Magnoliopsida</taxon>
        <taxon>eudicotyledons</taxon>
        <taxon>Gunneridae</taxon>
        <taxon>Pentapetalae</taxon>
        <taxon>rosids</taxon>
        <taxon>malvids</taxon>
        <taxon>Malvales</taxon>
        <taxon>Malvaceae</taxon>
        <taxon>Helicteroideae</taxon>
        <taxon>Durio</taxon>
    </lineage>
</organism>
<dbReference type="SMART" id="SM00369">
    <property type="entry name" value="LRR_TYP"/>
    <property type="match status" value="8"/>
</dbReference>
<dbReference type="FunFam" id="3.80.10.10:FF:001347">
    <property type="entry name" value="LRR receptor-like serine/threonine-protein kinase GSO2"/>
    <property type="match status" value="1"/>
</dbReference>
<accession>A0A6P6A7C2</accession>
<sequence>MATVIVLLIILAMADINFSNEISSSSNSPCIESEKQALLMFKRDLIDSSKRLGSWAPDHEDCCSWDGVVCDNSTGHVLDLHLGLPPLDDTTDFESYYRSNLKGKINPSLSNLKYLRYLDLSNNAFEGLLPYQLGNLSNLEYLNLGGDTPFIMMGLLYVENLQWLSGLSLLKHLDLSFVNLSRASNWLQLINTVLPSLEELKLSGCQLLPGPPLPNVNLSSLAILDLSSNYFTNQMDLVWVSKLNSLVLLDLGINDFHGPIPDALRNMTSLRFLDLSYNYFISSIPDWLYSFSSLQVLRLHSNLLQGGISSAIGNMTSVNKLYLSENELEGEFPRAVGNLCNLRSISLSGMRLSQDISHILEILSGCSSHGFESLDLANCQIFGQLTDQLGHFINLTELYLYGNSISGSLPTSLGQLANLKAVSIENNLLEGVVSAMHFANHTKLIDFRGSGNSLILKVNPNWVPPFQLRFLELRSWHIGPSFPTWLRSQKHLADLDISNSKISDRIPRWFWRLSTQMSFLNLSSNQIYGQIEYLPKVDGIVALDLSFNHFSGPLPRTSIYSSHSRIDLSNNYFSGSLFQFLCYQLNDTMGTSILSLANNLLSGEIPDCWIKWRSLMVLRLNDNRFTGRIPSSMGNLRSLQSLNLYNNNLHGEIPLSLKNCTGLEAINLGGNELDGNIPGWLGHSLPYLMILSLRSNKFRGNIPDHLCALGSLQILDLANNNLFGSIPRCVNNFSAMARGNGSKDSNINYGNITGPTSESASVVMKGQLLEYSSTLNLVRIVDISCNNLSGEIPQEVTNLQGLQSLNLSHNHLIGKIPENIGGMKSLESLDLSVNQLSGSIPQSMSGMTFLSHLNVSCNNLTGQIPSSTQLQSFNTSSYAGNHLCGSPLEDCSESGIEPNISNGGRRNGRGLEVNWFYVSMALGFITGFWSILGPLVISRRWRFIYFRFLEQMWLKVGNSFCH</sequence>
<dbReference type="PANTHER" id="PTHR48063:SF98">
    <property type="entry name" value="LRR RECEPTOR-LIKE SERINE_THREONINE-PROTEIN KINASE FLS2"/>
    <property type="match status" value="1"/>
</dbReference>
<feature type="chain" id="PRO_5027625119" evidence="13">
    <location>
        <begin position="20"/>
        <end position="962"/>
    </location>
</feature>
<comment type="similarity">
    <text evidence="2">Belongs to the RLP family.</text>
</comment>
<dbReference type="AlphaFoldDB" id="A0A6P6A7C2"/>
<dbReference type="FunFam" id="3.80.10.10:FF:000041">
    <property type="entry name" value="LRR receptor-like serine/threonine-protein kinase ERECTA"/>
    <property type="match status" value="1"/>
</dbReference>
<keyword evidence="15" id="KW-1185">Reference proteome</keyword>
<dbReference type="SUPFAM" id="SSF52058">
    <property type="entry name" value="L domain-like"/>
    <property type="match status" value="3"/>
</dbReference>
<evidence type="ECO:0000256" key="7">
    <source>
        <dbReference type="ARBA" id="ARBA00022737"/>
    </source>
</evidence>
<keyword evidence="7" id="KW-0677">Repeat</keyword>
<comment type="subcellular location">
    <subcellularLocation>
        <location evidence="1">Cell membrane</location>
        <topology evidence="1">Single-pass type I membrane protein</topology>
    </subcellularLocation>
</comment>
<keyword evidence="10" id="KW-0675">Receptor</keyword>
<evidence type="ECO:0000256" key="5">
    <source>
        <dbReference type="ARBA" id="ARBA00022692"/>
    </source>
</evidence>
<dbReference type="Gene3D" id="3.80.10.10">
    <property type="entry name" value="Ribonuclease Inhibitor"/>
    <property type="match status" value="3"/>
</dbReference>
<keyword evidence="11" id="KW-0325">Glycoprotein</keyword>
<keyword evidence="4" id="KW-0433">Leucine-rich repeat</keyword>
<evidence type="ECO:0000256" key="9">
    <source>
        <dbReference type="ARBA" id="ARBA00023136"/>
    </source>
</evidence>